<dbReference type="NCBIfam" id="TIGR03086">
    <property type="entry name" value="TIGR03086 family metal-binding protein"/>
    <property type="match status" value="1"/>
</dbReference>
<dbReference type="Gene3D" id="1.20.120.450">
    <property type="entry name" value="dinb family like domain"/>
    <property type="match status" value="1"/>
</dbReference>
<evidence type="ECO:0000259" key="1">
    <source>
        <dbReference type="Pfam" id="PF11716"/>
    </source>
</evidence>
<dbReference type="InterPro" id="IPR017520">
    <property type="entry name" value="CHP03086"/>
</dbReference>
<dbReference type="InterPro" id="IPR017517">
    <property type="entry name" value="Maleyloyr_isom"/>
</dbReference>
<dbReference type="InterPro" id="IPR034660">
    <property type="entry name" value="DinB/YfiT-like"/>
</dbReference>
<dbReference type="Proteomes" id="UP001500886">
    <property type="component" value="Unassembled WGS sequence"/>
</dbReference>
<name>A0ABP6G6C7_9ACTN</name>
<organism evidence="2 3">
    <name type="scientific">Streptomyces luteosporeus</name>
    <dbReference type="NCBI Taxonomy" id="173856"/>
    <lineage>
        <taxon>Bacteria</taxon>
        <taxon>Bacillati</taxon>
        <taxon>Actinomycetota</taxon>
        <taxon>Actinomycetes</taxon>
        <taxon>Kitasatosporales</taxon>
        <taxon>Streptomycetaceae</taxon>
        <taxon>Streptomyces</taxon>
    </lineage>
</organism>
<dbReference type="SUPFAM" id="SSF109854">
    <property type="entry name" value="DinB/YfiT-like putative metalloenzymes"/>
    <property type="match status" value="1"/>
</dbReference>
<accession>A0ABP6G6C7</accession>
<comment type="caution">
    <text evidence="2">The sequence shown here is derived from an EMBL/GenBank/DDBJ whole genome shotgun (WGS) entry which is preliminary data.</text>
</comment>
<dbReference type="EMBL" id="BAAASL010000010">
    <property type="protein sequence ID" value="GAA2717442.1"/>
    <property type="molecule type" value="Genomic_DNA"/>
</dbReference>
<evidence type="ECO:0000313" key="3">
    <source>
        <dbReference type="Proteomes" id="UP001500886"/>
    </source>
</evidence>
<dbReference type="InterPro" id="IPR024344">
    <property type="entry name" value="MDMPI_metal-binding"/>
</dbReference>
<dbReference type="NCBIfam" id="TIGR03083">
    <property type="entry name" value="maleylpyruvate isomerase family mycothiol-dependent enzyme"/>
    <property type="match status" value="1"/>
</dbReference>
<protein>
    <submittedName>
        <fullName evidence="2">TIGR03086 family metal-binding protein</fullName>
    </submittedName>
</protein>
<dbReference type="Pfam" id="PF11716">
    <property type="entry name" value="MDMPI_N"/>
    <property type="match status" value="1"/>
</dbReference>
<sequence length="191" mass="20529">MRTTDPRPLLDRATAQVAELIARVPAERMADPTPCTEFDVRALLGHLVAGVRAAAALGETGERTGLVPAADVPDDGWAKAYEEGRERLLAAWADDAKLEAPISVPWGEMPGRAYLFSGCVLESATHAWDLSIALGGPVALDEELAERALEWAHRFLPAERRGEGVPFEPVRPAPEGADAYGRLAAWLGRTV</sequence>
<dbReference type="RefSeq" id="WP_344435821.1">
    <property type="nucleotide sequence ID" value="NZ_BAAASL010000010.1"/>
</dbReference>
<feature type="domain" description="Mycothiol-dependent maleylpyruvate isomerase metal-binding" evidence="1">
    <location>
        <begin position="10"/>
        <end position="130"/>
    </location>
</feature>
<keyword evidence="3" id="KW-1185">Reference proteome</keyword>
<reference evidence="3" key="1">
    <citation type="journal article" date="2019" name="Int. J. Syst. Evol. Microbiol.">
        <title>The Global Catalogue of Microorganisms (GCM) 10K type strain sequencing project: providing services to taxonomists for standard genome sequencing and annotation.</title>
        <authorList>
            <consortium name="The Broad Institute Genomics Platform"/>
            <consortium name="The Broad Institute Genome Sequencing Center for Infectious Disease"/>
            <person name="Wu L."/>
            <person name="Ma J."/>
        </authorList>
    </citation>
    <scope>NUCLEOTIDE SEQUENCE [LARGE SCALE GENOMIC DNA]</scope>
    <source>
        <strain evidence="3">JCM 4542</strain>
    </source>
</reference>
<gene>
    <name evidence="2" type="ORF">GCM10010315_30700</name>
</gene>
<proteinExistence type="predicted"/>
<evidence type="ECO:0000313" key="2">
    <source>
        <dbReference type="EMBL" id="GAA2717442.1"/>
    </source>
</evidence>